<proteinExistence type="predicted"/>
<dbReference type="STRING" id="84029.CROST_17860"/>
<reference evidence="1 2" key="1">
    <citation type="submission" date="2022-04" db="EMBL/GenBank/DDBJ databases">
        <title>Genome sequence of C. roseum typestrain.</title>
        <authorList>
            <person name="Poehlein A."/>
            <person name="Schoch T."/>
            <person name="Duerre P."/>
            <person name="Daniel R."/>
        </authorList>
    </citation>
    <scope>NUCLEOTIDE SEQUENCE [LARGE SCALE GENOMIC DNA]</scope>
    <source>
        <strain evidence="1 2">DSM 7320</strain>
    </source>
</reference>
<dbReference type="KEGG" id="crw:CROST_038080"/>
<dbReference type="PANTHER" id="PTHR40590">
    <property type="entry name" value="CYTOPLASMIC PROTEIN-RELATED"/>
    <property type="match status" value="1"/>
</dbReference>
<dbReference type="InterPro" id="IPR047111">
    <property type="entry name" value="YbaP-like"/>
</dbReference>
<dbReference type="EMBL" id="CP096983">
    <property type="protein sequence ID" value="URZ13058.1"/>
    <property type="molecule type" value="Genomic_DNA"/>
</dbReference>
<organism evidence="1 2">
    <name type="scientific">Clostridium felsineum</name>
    <dbReference type="NCBI Taxonomy" id="36839"/>
    <lineage>
        <taxon>Bacteria</taxon>
        <taxon>Bacillati</taxon>
        <taxon>Bacillota</taxon>
        <taxon>Clostridia</taxon>
        <taxon>Eubacteriales</taxon>
        <taxon>Clostridiaceae</taxon>
        <taxon>Clostridium</taxon>
    </lineage>
</organism>
<dbReference type="AlphaFoldDB" id="A0A1S8LI73"/>
<sequence>MKKHKKLIIFLILFLIPASLVAVYNIKKYTKPKAKGIFYKVEKDGNYLYLGGTIHIGKNEPFKFSKAIENAYTESTALVVESDITDISTMYKFGKDVTYPKGDNLYNHITPAAKNHIEPIMQKLNLKVDTYRNDTLGYLYATILDNELLSDNTTSYGFDYYFLKRAKENNKEIVALEDAKTQANALNAGGDAYQNYQLENMPYPDDAKKAFDAEYTAILNGDVSNFEKTDLGKNSNNKAVRDYYNSLILQRNIKMCNKIENYIASGKKYFIVVGTGHVLGPDGLVKMLKKDGFVVTRL</sequence>
<keyword evidence="2" id="KW-1185">Reference proteome</keyword>
<dbReference type="Pfam" id="PF01963">
    <property type="entry name" value="TraB_PrgY_gumN"/>
    <property type="match status" value="1"/>
</dbReference>
<dbReference type="InterPro" id="IPR002816">
    <property type="entry name" value="TraB/PrgY/GumN_fam"/>
</dbReference>
<protein>
    <submittedName>
        <fullName evidence="1">Uncharacterized protein</fullName>
    </submittedName>
</protein>
<dbReference type="PANTHER" id="PTHR40590:SF1">
    <property type="entry name" value="CYTOPLASMIC PROTEIN"/>
    <property type="match status" value="1"/>
</dbReference>
<dbReference type="RefSeq" id="WP_077836018.1">
    <property type="nucleotide sequence ID" value="NZ_CP096983.1"/>
</dbReference>
<evidence type="ECO:0000313" key="1">
    <source>
        <dbReference type="EMBL" id="URZ13058.1"/>
    </source>
</evidence>
<gene>
    <name evidence="1" type="ORF">CROST_038080</name>
</gene>
<accession>A0A1S8LI73</accession>
<dbReference type="Proteomes" id="UP000190951">
    <property type="component" value="Chromosome"/>
</dbReference>
<evidence type="ECO:0000313" key="2">
    <source>
        <dbReference type="Proteomes" id="UP000190951"/>
    </source>
</evidence>
<dbReference type="CDD" id="cd14789">
    <property type="entry name" value="Tiki"/>
    <property type="match status" value="1"/>
</dbReference>
<name>A0A1S8LI73_9CLOT</name>